<sequence length="808" mass="91238">MPVTNWMCLKCGVTNPKTFFKCQTCQQPKPIFWECTSCKTKNPTASLKCGNCKRKRPAMFANAVNIKSAIFNCEASRSVGDMKNNNNNNNNNNNMIMTTGSVASSIGQQLPPPSPLIMASALPTPTLMSQVLANSTASTMSNVQMSSISQATKSTMSTISQSVSSYDIFLKISKPSRTVKQINYVDSEERYEAAVQNCARTGKPFSDTSFPTTNRSLYFVPQQNNPSKTNKIYWLRPKDMRPPESVDPKSPILKLPWCVANQPIAGDIVQGILGNCWLLSALAVLVEKPALLDKLLATKELSDKGIYRLRLYRDGKLTSVIVDEQFPCTSRRQLIYSSAKRKQLFVPLIEKAMAKMYGCYESLVSGQTTEGLSAFTGFPCRSIRTQVVSNNNNVAPNSTSNNEVETMLDSDMIWTLLLSYQTAGFPMGAGCGCDRESTITAEEYQSKGLMMQHAYSILSVMTVDSLRMVQLRNPWGRQVWNGDWSDESPLWTDELREQLEPNKASQGIFWMTFLDFQRYFEKVDVCKLRDNWQELRFEGYFPSSCTDFRFMSVFEVHVEEMTTELEFTLHQESRRAVNLRRAPLLPISTAIFQLKDVQRNIAGDFIDYSGYKIREFVGCDVMVDKGVYLVAIFAFNHWSQSSETTKTGRNLRPRFVLSLHSSRFVTVNCYCPSPSMIGDTLIEMTITKGKQKKHSDFVVSYYMSEDWSGLLIVIENRSPNGYMDVIFDAAESTNLYATRGSLMTQDTLPPMSRQLVNVLSHLDPSTPYYLSYQMSYRSSNDSTSNHMPDIGQRLAALHSPRPFKQIRN</sequence>
<dbReference type="InterPro" id="IPR001876">
    <property type="entry name" value="Znf_RanBP2"/>
</dbReference>
<dbReference type="PROSITE" id="PS50203">
    <property type="entry name" value="CALPAIN_CAT"/>
    <property type="match status" value="1"/>
</dbReference>
<evidence type="ECO:0000256" key="2">
    <source>
        <dbReference type="ARBA" id="ARBA00022553"/>
    </source>
</evidence>
<evidence type="ECO:0000256" key="8">
    <source>
        <dbReference type="ARBA" id="ARBA00022807"/>
    </source>
</evidence>
<dbReference type="PROSITE" id="PS00139">
    <property type="entry name" value="THIOL_PROTEASE_CYS"/>
    <property type="match status" value="1"/>
</dbReference>
<dbReference type="PRINTS" id="PR00704">
    <property type="entry name" value="CALPAIN"/>
</dbReference>
<dbReference type="SMART" id="SM00547">
    <property type="entry name" value="ZnF_RBZ"/>
    <property type="match status" value="2"/>
</dbReference>
<evidence type="ECO:0008006" key="17">
    <source>
        <dbReference type="Google" id="ProtNLM"/>
    </source>
</evidence>
<evidence type="ECO:0000256" key="12">
    <source>
        <dbReference type="PROSITE-ProRule" id="PRU00322"/>
    </source>
</evidence>
<evidence type="ECO:0000313" key="15">
    <source>
        <dbReference type="EMBL" id="KAJ6223155.1"/>
    </source>
</evidence>
<evidence type="ECO:0000256" key="10">
    <source>
        <dbReference type="PIRSR" id="PIRSR622684-1"/>
    </source>
</evidence>
<dbReference type="PANTHER" id="PTHR10183:SF382">
    <property type="entry name" value="CALPAIN-15"/>
    <property type="match status" value="1"/>
</dbReference>
<evidence type="ECO:0000256" key="5">
    <source>
        <dbReference type="ARBA" id="ARBA00022737"/>
    </source>
</evidence>
<evidence type="ECO:0000256" key="4">
    <source>
        <dbReference type="ARBA" id="ARBA00022723"/>
    </source>
</evidence>
<dbReference type="SMART" id="SM00230">
    <property type="entry name" value="CysPc"/>
    <property type="match status" value="1"/>
</dbReference>
<comment type="similarity">
    <text evidence="1">Belongs to the peptidase C2 family.</text>
</comment>
<feature type="domain" description="RanBP2-type" evidence="13">
    <location>
        <begin position="29"/>
        <end position="58"/>
    </location>
</feature>
<dbReference type="PROSITE" id="PS50199">
    <property type="entry name" value="ZF_RANBP2_2"/>
    <property type="match status" value="2"/>
</dbReference>
<dbReference type="InterPro" id="IPR022684">
    <property type="entry name" value="Calpain_cysteine_protease"/>
</dbReference>
<accession>A0A9Q0MC27</accession>
<dbReference type="SUPFAM" id="SSF54001">
    <property type="entry name" value="Cysteine proteinases"/>
    <property type="match status" value="1"/>
</dbReference>
<dbReference type="CDD" id="cd00044">
    <property type="entry name" value="CysPc"/>
    <property type="match status" value="1"/>
</dbReference>
<dbReference type="InterPro" id="IPR000169">
    <property type="entry name" value="Pept_cys_AS"/>
</dbReference>
<protein>
    <recommendedName>
        <fullName evidence="17">Calpain-D</fullName>
    </recommendedName>
</protein>
<dbReference type="Proteomes" id="UP001142055">
    <property type="component" value="Chromosome 1"/>
</dbReference>
<dbReference type="InterPro" id="IPR001300">
    <property type="entry name" value="Peptidase_C2_calpain_cat"/>
</dbReference>
<dbReference type="Gene3D" id="3.90.70.10">
    <property type="entry name" value="Cysteine proteinases"/>
    <property type="match status" value="1"/>
</dbReference>
<gene>
    <name evidence="15" type="ORF">RDWZM_001700</name>
</gene>
<keyword evidence="5" id="KW-0677">Repeat</keyword>
<evidence type="ECO:0000256" key="11">
    <source>
        <dbReference type="PROSITE-ProRule" id="PRU00239"/>
    </source>
</evidence>
<evidence type="ECO:0000256" key="3">
    <source>
        <dbReference type="ARBA" id="ARBA00022670"/>
    </source>
</evidence>
<keyword evidence="7 11" id="KW-0378">Hydrolase</keyword>
<dbReference type="OMA" id="ENNMPFI"/>
<comment type="caution">
    <text evidence="15">The sequence shown here is derived from an EMBL/GenBank/DDBJ whole genome shotgun (WGS) entry which is preliminary data.</text>
</comment>
<feature type="domain" description="RanBP2-type" evidence="13">
    <location>
        <begin position="2"/>
        <end position="31"/>
    </location>
</feature>
<name>A0A9Q0MC27_BLOTA</name>
<feature type="active site" evidence="10 11">
    <location>
        <position position="473"/>
    </location>
</feature>
<dbReference type="InterPro" id="IPR038765">
    <property type="entry name" value="Papain-like_cys_pep_sf"/>
</dbReference>
<keyword evidence="2" id="KW-0597">Phosphoprotein</keyword>
<evidence type="ECO:0000256" key="7">
    <source>
        <dbReference type="ARBA" id="ARBA00022801"/>
    </source>
</evidence>
<keyword evidence="4" id="KW-0479">Metal-binding</keyword>
<keyword evidence="9" id="KW-0862">Zinc</keyword>
<dbReference type="GO" id="GO:0008270">
    <property type="term" value="F:zinc ion binding"/>
    <property type="evidence" value="ECO:0007669"/>
    <property type="project" value="UniProtKB-KW"/>
</dbReference>
<dbReference type="FunFam" id="3.90.70.10:FF:000010">
    <property type="entry name" value="Calpain 15"/>
    <property type="match status" value="1"/>
</dbReference>
<keyword evidence="16" id="KW-1185">Reference proteome</keyword>
<dbReference type="PANTHER" id="PTHR10183">
    <property type="entry name" value="CALPAIN"/>
    <property type="match status" value="1"/>
</dbReference>
<evidence type="ECO:0000256" key="1">
    <source>
        <dbReference type="ARBA" id="ARBA00007623"/>
    </source>
</evidence>
<dbReference type="Pfam" id="PF00648">
    <property type="entry name" value="Peptidase_C2"/>
    <property type="match status" value="1"/>
</dbReference>
<organism evidence="15 16">
    <name type="scientific">Blomia tropicalis</name>
    <name type="common">Mite</name>
    <dbReference type="NCBI Taxonomy" id="40697"/>
    <lineage>
        <taxon>Eukaryota</taxon>
        <taxon>Metazoa</taxon>
        <taxon>Ecdysozoa</taxon>
        <taxon>Arthropoda</taxon>
        <taxon>Chelicerata</taxon>
        <taxon>Arachnida</taxon>
        <taxon>Acari</taxon>
        <taxon>Acariformes</taxon>
        <taxon>Sarcoptiformes</taxon>
        <taxon>Astigmata</taxon>
        <taxon>Glycyphagoidea</taxon>
        <taxon>Echimyopodidae</taxon>
        <taxon>Blomia</taxon>
    </lineage>
</organism>
<dbReference type="GO" id="GO:0004198">
    <property type="term" value="F:calcium-dependent cysteine-type endopeptidase activity"/>
    <property type="evidence" value="ECO:0007669"/>
    <property type="project" value="InterPro"/>
</dbReference>
<evidence type="ECO:0000259" key="14">
    <source>
        <dbReference type="PROSITE" id="PS50203"/>
    </source>
</evidence>
<keyword evidence="8 11" id="KW-0788">Thiol protease</keyword>
<feature type="domain" description="Calpain catalytic" evidence="14">
    <location>
        <begin position="204"/>
        <end position="529"/>
    </location>
</feature>
<keyword evidence="3 11" id="KW-0645">Protease</keyword>
<feature type="active site" evidence="10 11">
    <location>
        <position position="453"/>
    </location>
</feature>
<proteinExistence type="inferred from homology"/>
<evidence type="ECO:0000256" key="6">
    <source>
        <dbReference type="ARBA" id="ARBA00022771"/>
    </source>
</evidence>
<feature type="active site" evidence="10 11">
    <location>
        <position position="276"/>
    </location>
</feature>
<dbReference type="PROSITE" id="PS01358">
    <property type="entry name" value="ZF_RANBP2_1"/>
    <property type="match status" value="1"/>
</dbReference>
<dbReference type="GO" id="GO:0005737">
    <property type="term" value="C:cytoplasm"/>
    <property type="evidence" value="ECO:0007669"/>
    <property type="project" value="TreeGrafter"/>
</dbReference>
<dbReference type="EMBL" id="JAPWDV010000001">
    <property type="protein sequence ID" value="KAJ6223155.1"/>
    <property type="molecule type" value="Genomic_DNA"/>
</dbReference>
<reference evidence="15" key="1">
    <citation type="submission" date="2022-12" db="EMBL/GenBank/DDBJ databases">
        <title>Genome assemblies of Blomia tropicalis.</title>
        <authorList>
            <person name="Cui Y."/>
        </authorList>
    </citation>
    <scope>NUCLEOTIDE SEQUENCE</scope>
    <source>
        <tissue evidence="15">Adult mites</tissue>
    </source>
</reference>
<dbReference type="GO" id="GO:0006508">
    <property type="term" value="P:proteolysis"/>
    <property type="evidence" value="ECO:0007669"/>
    <property type="project" value="UniProtKB-KW"/>
</dbReference>
<evidence type="ECO:0000313" key="16">
    <source>
        <dbReference type="Proteomes" id="UP001142055"/>
    </source>
</evidence>
<evidence type="ECO:0000256" key="9">
    <source>
        <dbReference type="ARBA" id="ARBA00022833"/>
    </source>
</evidence>
<evidence type="ECO:0000259" key="13">
    <source>
        <dbReference type="PROSITE" id="PS50199"/>
    </source>
</evidence>
<dbReference type="AlphaFoldDB" id="A0A9Q0MC27"/>
<keyword evidence="6 12" id="KW-0863">Zinc-finger</keyword>